<accession>K3XA80</accession>
<feature type="domain" description="RRM" evidence="2">
    <location>
        <begin position="238"/>
        <end position="311"/>
    </location>
</feature>
<dbReference type="SUPFAM" id="SSF54928">
    <property type="entry name" value="RNA-binding domain, RBD"/>
    <property type="match status" value="1"/>
</dbReference>
<dbReference type="eggNOG" id="KOG1190">
    <property type="taxonomic scope" value="Eukaryota"/>
</dbReference>
<evidence type="ECO:0000313" key="4">
    <source>
        <dbReference type="Proteomes" id="UP000019132"/>
    </source>
</evidence>
<dbReference type="GO" id="GO:0003723">
    <property type="term" value="F:RNA binding"/>
    <property type="evidence" value="ECO:0007669"/>
    <property type="project" value="UniProtKB-UniRule"/>
</dbReference>
<evidence type="ECO:0000259" key="2">
    <source>
        <dbReference type="PROSITE" id="PS50102"/>
    </source>
</evidence>
<dbReference type="HOGENOM" id="CLU_015171_6_2_1"/>
<name>K3XA80_GLOUD</name>
<dbReference type="InterPro" id="IPR035979">
    <property type="entry name" value="RBD_domain_sf"/>
</dbReference>
<dbReference type="Pfam" id="PF13893">
    <property type="entry name" value="RRM_5"/>
    <property type="match status" value="1"/>
</dbReference>
<dbReference type="VEuPathDB" id="FungiDB:PYU1_G014099"/>
<reference evidence="4" key="2">
    <citation type="submission" date="2010-04" db="EMBL/GenBank/DDBJ databases">
        <authorList>
            <person name="Buell R."/>
            <person name="Hamilton J."/>
            <person name="Hostetler J."/>
        </authorList>
    </citation>
    <scope>NUCLEOTIDE SEQUENCE [LARGE SCALE GENOMIC DNA]</scope>
    <source>
        <strain evidence="4">DAOM:BR144</strain>
    </source>
</reference>
<keyword evidence="1" id="KW-0694">RNA-binding</keyword>
<dbReference type="Gene3D" id="3.30.70.330">
    <property type="match status" value="3"/>
</dbReference>
<dbReference type="InParanoid" id="K3XA80"/>
<organism evidence="3 4">
    <name type="scientific">Globisporangium ultimum (strain ATCC 200006 / CBS 805.95 / DAOM BR144)</name>
    <name type="common">Pythium ultimum</name>
    <dbReference type="NCBI Taxonomy" id="431595"/>
    <lineage>
        <taxon>Eukaryota</taxon>
        <taxon>Sar</taxon>
        <taxon>Stramenopiles</taxon>
        <taxon>Oomycota</taxon>
        <taxon>Peronosporomycetes</taxon>
        <taxon>Pythiales</taxon>
        <taxon>Pythiaceae</taxon>
        <taxon>Globisporangium</taxon>
    </lineage>
</organism>
<keyword evidence="4" id="KW-1185">Reference proteome</keyword>
<dbReference type="EnsemblProtists" id="PYU1_T014129">
    <property type="protein sequence ID" value="PYU1_T014129"/>
    <property type="gene ID" value="PYU1_G014099"/>
</dbReference>
<dbReference type="InterPro" id="IPR000504">
    <property type="entry name" value="RRM_dom"/>
</dbReference>
<evidence type="ECO:0000313" key="3">
    <source>
        <dbReference type="EnsemblProtists" id="PYU1_T014129"/>
    </source>
</evidence>
<reference evidence="4" key="1">
    <citation type="journal article" date="2010" name="Genome Biol.">
        <title>Genome sequence of the necrotrophic plant pathogen Pythium ultimum reveals original pathogenicity mechanisms and effector repertoire.</title>
        <authorList>
            <person name="Levesque C.A."/>
            <person name="Brouwer H."/>
            <person name="Cano L."/>
            <person name="Hamilton J.P."/>
            <person name="Holt C."/>
            <person name="Huitema E."/>
            <person name="Raffaele S."/>
            <person name="Robideau G.P."/>
            <person name="Thines M."/>
            <person name="Win J."/>
            <person name="Zerillo M.M."/>
            <person name="Beakes G.W."/>
            <person name="Boore J.L."/>
            <person name="Busam D."/>
            <person name="Dumas B."/>
            <person name="Ferriera S."/>
            <person name="Fuerstenberg S.I."/>
            <person name="Gachon C.M."/>
            <person name="Gaulin E."/>
            <person name="Govers F."/>
            <person name="Grenville-Briggs L."/>
            <person name="Horner N."/>
            <person name="Hostetler J."/>
            <person name="Jiang R.H."/>
            <person name="Johnson J."/>
            <person name="Krajaejun T."/>
            <person name="Lin H."/>
            <person name="Meijer H.J."/>
            <person name="Moore B."/>
            <person name="Morris P."/>
            <person name="Phuntmart V."/>
            <person name="Puiu D."/>
            <person name="Shetty J."/>
            <person name="Stajich J.E."/>
            <person name="Tripathy S."/>
            <person name="Wawra S."/>
            <person name="van West P."/>
            <person name="Whitty B.R."/>
            <person name="Coutinho P.M."/>
            <person name="Henrissat B."/>
            <person name="Martin F."/>
            <person name="Thomas P.D."/>
            <person name="Tyler B.M."/>
            <person name="De Vries R.P."/>
            <person name="Kamoun S."/>
            <person name="Yandell M."/>
            <person name="Tisserat N."/>
            <person name="Buell C.R."/>
        </authorList>
    </citation>
    <scope>NUCLEOTIDE SEQUENCE</scope>
    <source>
        <strain evidence="4">DAOM:BR144</strain>
    </source>
</reference>
<dbReference type="PANTHER" id="PTHR15592">
    <property type="entry name" value="MATRIN 3/NUCLEAR PROTEIN 220-RELATED"/>
    <property type="match status" value="1"/>
</dbReference>
<proteinExistence type="predicted"/>
<reference evidence="3" key="3">
    <citation type="submission" date="2015-02" db="UniProtKB">
        <authorList>
            <consortium name="EnsemblProtists"/>
        </authorList>
    </citation>
    <scope>IDENTIFICATION</scope>
    <source>
        <strain evidence="3">DAOM BR144</strain>
    </source>
</reference>
<dbReference type="EMBL" id="GL376563">
    <property type="status" value="NOT_ANNOTATED_CDS"/>
    <property type="molecule type" value="Genomic_DNA"/>
</dbReference>
<dbReference type="PROSITE" id="PS50102">
    <property type="entry name" value="RRM"/>
    <property type="match status" value="1"/>
</dbReference>
<evidence type="ECO:0000256" key="1">
    <source>
        <dbReference type="PROSITE-ProRule" id="PRU00176"/>
    </source>
</evidence>
<dbReference type="Proteomes" id="UP000019132">
    <property type="component" value="Unassembled WGS sequence"/>
</dbReference>
<dbReference type="InterPro" id="IPR012677">
    <property type="entry name" value="Nucleotide-bd_a/b_plait_sf"/>
</dbReference>
<dbReference type="AlphaFoldDB" id="K3XA80"/>
<protein>
    <recommendedName>
        <fullName evidence="2">RRM domain-containing protein</fullName>
    </recommendedName>
</protein>
<dbReference type="STRING" id="431595.K3XA80"/>
<sequence length="433" mass="47215">MTTSKVLYFDQLPPHWTARDLAEALAPLAEAPQITRSVFLHKRNALYAGFHPSSHEIIPSAPIPALAEIVDLDTAVRLMETLTATPLTIDHADGTSAVVAVSYSKNQELHDRIPPPSGHGRHRRNHADINKANRILLVTVQNPTYPITTELMHGIFKGYGAVEKIVIFVKPIGLQQELIVKENGLRTRDFTNPDLPAASDGRDTAASPVADLDIFGQSLPAGVMPAIAVSGRDAVVSPVLLVCSLREKVTCDNLFNLFSCYGNVVRVKKLSAKPDHALVQFLNPLAAQSALIHLRGYTLLGKSMEISFSKYMYISNRAGSTENPLVKEYNHLPNRFTGKAAMSLGKHVYSPTKLLHLSNFDESTAIEMLKTHLGGFHGGDHCKVKTFMSPSGHLQALAEFASVDTATNVLAQAHNSLLGAKPLKFAFSNRSFH</sequence>
<dbReference type="SMART" id="SM00360">
    <property type="entry name" value="RRM"/>
    <property type="match status" value="2"/>
</dbReference>